<accession>A0A1H7Z629</accession>
<name>A0A1H7Z629_9BACT</name>
<dbReference type="AlphaFoldDB" id="A0A1H7Z629"/>
<sequence>MKSKIPILLMAVLVLFLAPFLYHLVASNNSEGMKIQDVLVTNDKMNVLAYARVSRFSPDIEKAILAGVSTTFSFKIEFYRDKEFWVDERLVQLEVIKNIKYNQVKKTFFVTSTFPRTTESFQEFETARLAVAEINGVPIINIRNLNKDQNYYARIKLEWENYRLPFYAEFLRIFLSFRDFETDWHVQPFRLQK</sequence>
<dbReference type="InterPro" id="IPR025500">
    <property type="entry name" value="DUF4390"/>
</dbReference>
<dbReference type="Proteomes" id="UP000198744">
    <property type="component" value="Unassembled WGS sequence"/>
</dbReference>
<organism evidence="1 2">
    <name type="scientific">Syntrophus gentianae</name>
    <dbReference type="NCBI Taxonomy" id="43775"/>
    <lineage>
        <taxon>Bacteria</taxon>
        <taxon>Pseudomonadati</taxon>
        <taxon>Thermodesulfobacteriota</taxon>
        <taxon>Syntrophia</taxon>
        <taxon>Syntrophales</taxon>
        <taxon>Syntrophaceae</taxon>
        <taxon>Syntrophus</taxon>
    </lineage>
</organism>
<gene>
    <name evidence="1" type="ORF">SAMN04489760_12061</name>
</gene>
<dbReference type="Pfam" id="PF14334">
    <property type="entry name" value="DUF4390"/>
    <property type="match status" value="1"/>
</dbReference>
<protein>
    <recommendedName>
        <fullName evidence="3">DUF4390 domain-containing protein</fullName>
    </recommendedName>
</protein>
<dbReference type="EMBL" id="FOBS01000020">
    <property type="protein sequence ID" value="SEM53900.1"/>
    <property type="molecule type" value="Genomic_DNA"/>
</dbReference>
<dbReference type="OrthoDB" id="5431158at2"/>
<evidence type="ECO:0000313" key="2">
    <source>
        <dbReference type="Proteomes" id="UP000198744"/>
    </source>
</evidence>
<evidence type="ECO:0000313" key="1">
    <source>
        <dbReference type="EMBL" id="SEM53900.1"/>
    </source>
</evidence>
<proteinExistence type="predicted"/>
<dbReference type="STRING" id="43775.SAMN04489760_12061"/>
<keyword evidence="2" id="KW-1185">Reference proteome</keyword>
<dbReference type="RefSeq" id="WP_093884087.1">
    <property type="nucleotide sequence ID" value="NZ_FOBS01000020.1"/>
</dbReference>
<reference evidence="1 2" key="1">
    <citation type="submission" date="2016-10" db="EMBL/GenBank/DDBJ databases">
        <authorList>
            <person name="de Groot N.N."/>
        </authorList>
    </citation>
    <scope>NUCLEOTIDE SEQUENCE [LARGE SCALE GENOMIC DNA]</scope>
    <source>
        <strain evidence="1 2">DSM 8423</strain>
    </source>
</reference>
<evidence type="ECO:0008006" key="3">
    <source>
        <dbReference type="Google" id="ProtNLM"/>
    </source>
</evidence>